<evidence type="ECO:0000256" key="9">
    <source>
        <dbReference type="HAMAP-Rule" id="MF_00920"/>
    </source>
</evidence>
<feature type="binding site" evidence="9">
    <location>
        <begin position="264"/>
        <end position="267"/>
    </location>
    <ligand>
        <name>GTP</name>
        <dbReference type="ChEBI" id="CHEBI:37565"/>
    </ligand>
</feature>
<dbReference type="HAMAP" id="MF_00920">
    <property type="entry name" value="FtsY"/>
    <property type="match status" value="1"/>
</dbReference>
<evidence type="ECO:0000256" key="6">
    <source>
        <dbReference type="ARBA" id="ARBA00023136"/>
    </source>
</evidence>
<evidence type="ECO:0000256" key="3">
    <source>
        <dbReference type="ARBA" id="ARBA00022741"/>
    </source>
</evidence>
<keyword evidence="6 9" id="KW-0472">Membrane</keyword>
<dbReference type="InterPro" id="IPR036225">
    <property type="entry name" value="SRP/SRP_N"/>
</dbReference>
<organism evidence="11 12">
    <name type="scientific">Deinococcus aetherius</name>
    <dbReference type="NCBI Taxonomy" id="200252"/>
    <lineage>
        <taxon>Bacteria</taxon>
        <taxon>Thermotogati</taxon>
        <taxon>Deinococcota</taxon>
        <taxon>Deinococci</taxon>
        <taxon>Deinococcales</taxon>
        <taxon>Deinococcaceae</taxon>
        <taxon>Deinococcus</taxon>
    </lineage>
</organism>
<keyword evidence="4 9" id="KW-0378">Hydrolase</keyword>
<dbReference type="Pfam" id="PF00448">
    <property type="entry name" value="SRP54"/>
    <property type="match status" value="1"/>
</dbReference>
<evidence type="ECO:0000256" key="8">
    <source>
        <dbReference type="ARBA" id="ARBA00048027"/>
    </source>
</evidence>
<feature type="binding site" evidence="9">
    <location>
        <begin position="118"/>
        <end position="125"/>
    </location>
    <ligand>
        <name>GTP</name>
        <dbReference type="ChEBI" id="CHEBI:37565"/>
    </ligand>
</feature>
<evidence type="ECO:0000259" key="10">
    <source>
        <dbReference type="PROSITE" id="PS00300"/>
    </source>
</evidence>
<dbReference type="PANTHER" id="PTHR43134:SF1">
    <property type="entry name" value="SIGNAL RECOGNITION PARTICLE RECEPTOR SUBUNIT ALPHA"/>
    <property type="match status" value="1"/>
</dbReference>
<dbReference type="SMART" id="SM00963">
    <property type="entry name" value="SRP54_N"/>
    <property type="match status" value="1"/>
</dbReference>
<evidence type="ECO:0000256" key="7">
    <source>
        <dbReference type="ARBA" id="ARBA00023170"/>
    </source>
</evidence>
<dbReference type="InterPro" id="IPR027417">
    <property type="entry name" value="P-loop_NTPase"/>
</dbReference>
<proteinExistence type="inferred from homology"/>
<dbReference type="EC" id="3.6.5.4" evidence="9"/>
<dbReference type="PROSITE" id="PS00300">
    <property type="entry name" value="SRP54"/>
    <property type="match status" value="1"/>
</dbReference>
<comment type="catalytic activity">
    <reaction evidence="8 9">
        <text>GTP + H2O = GDP + phosphate + H(+)</text>
        <dbReference type="Rhea" id="RHEA:19669"/>
        <dbReference type="ChEBI" id="CHEBI:15377"/>
        <dbReference type="ChEBI" id="CHEBI:15378"/>
        <dbReference type="ChEBI" id="CHEBI:37565"/>
        <dbReference type="ChEBI" id="CHEBI:43474"/>
        <dbReference type="ChEBI" id="CHEBI:58189"/>
        <dbReference type="EC" id="3.6.5.4"/>
    </reaction>
</comment>
<keyword evidence="5 9" id="KW-0342">GTP-binding</keyword>
<dbReference type="Proteomes" id="UP001064971">
    <property type="component" value="Chromosome"/>
</dbReference>
<keyword evidence="1 9" id="KW-1003">Cell membrane</keyword>
<comment type="similarity">
    <text evidence="9">Belongs to the GTP-binding SRP family. FtsY subfamily.</text>
</comment>
<comment type="subcellular location">
    <subcellularLocation>
        <location evidence="9">Cell membrane</location>
        <topology evidence="9">Peripheral membrane protein</topology>
        <orientation evidence="9">Cytoplasmic side</orientation>
    </subcellularLocation>
    <subcellularLocation>
        <location evidence="9">Cytoplasm</location>
    </subcellularLocation>
</comment>
<gene>
    <name evidence="9 11" type="primary">ftsY</name>
    <name evidence="11" type="ORF">DAETH_19750</name>
</gene>
<feature type="binding site" evidence="9">
    <location>
        <begin position="200"/>
        <end position="204"/>
    </location>
    <ligand>
        <name>GTP</name>
        <dbReference type="ChEBI" id="CHEBI:37565"/>
    </ligand>
</feature>
<protein>
    <recommendedName>
        <fullName evidence="9">Signal recognition particle receptor FtsY</fullName>
        <shortName evidence="9">SRP receptor</shortName>
        <ecNumber evidence="9">3.6.5.4</ecNumber>
    </recommendedName>
</protein>
<dbReference type="InterPro" id="IPR003593">
    <property type="entry name" value="AAA+_ATPase"/>
</dbReference>
<dbReference type="SUPFAM" id="SSF52540">
    <property type="entry name" value="P-loop containing nucleoside triphosphate hydrolases"/>
    <property type="match status" value="1"/>
</dbReference>
<keyword evidence="12" id="KW-1185">Reference proteome</keyword>
<evidence type="ECO:0000256" key="1">
    <source>
        <dbReference type="ARBA" id="ARBA00022475"/>
    </source>
</evidence>
<dbReference type="CDD" id="cd17874">
    <property type="entry name" value="FtsY"/>
    <property type="match status" value="1"/>
</dbReference>
<evidence type="ECO:0000256" key="4">
    <source>
        <dbReference type="ARBA" id="ARBA00022801"/>
    </source>
</evidence>
<evidence type="ECO:0000256" key="5">
    <source>
        <dbReference type="ARBA" id="ARBA00023134"/>
    </source>
</evidence>
<comment type="function">
    <text evidence="9">Involved in targeting and insertion of nascent membrane proteins into the cytoplasmic membrane. Acts as a receptor for the complex formed by the signal recognition particle (SRP) and the ribosome-nascent chain (RNC).</text>
</comment>
<comment type="subunit">
    <text evidence="9">Part of the signal recognition particle protein translocation system, which is composed of SRP and FtsY.</text>
</comment>
<dbReference type="InterPro" id="IPR004390">
    <property type="entry name" value="SR_rcpt_FtsY"/>
</dbReference>
<keyword evidence="3 9" id="KW-0547">Nucleotide-binding</keyword>
<dbReference type="SMART" id="SM00382">
    <property type="entry name" value="AAA"/>
    <property type="match status" value="1"/>
</dbReference>
<dbReference type="RefSeq" id="WP_264774721.1">
    <property type="nucleotide sequence ID" value="NZ_AP026560.1"/>
</dbReference>
<dbReference type="EMBL" id="AP026560">
    <property type="protein sequence ID" value="BDP42006.1"/>
    <property type="molecule type" value="Genomic_DNA"/>
</dbReference>
<dbReference type="SMART" id="SM00962">
    <property type="entry name" value="SRP54"/>
    <property type="match status" value="1"/>
</dbReference>
<dbReference type="SUPFAM" id="SSF47364">
    <property type="entry name" value="Domain of the SRP/SRP receptor G-proteins"/>
    <property type="match status" value="1"/>
</dbReference>
<accession>A0ABM8ADY0</accession>
<keyword evidence="7 9" id="KW-0675">Receptor</keyword>
<evidence type="ECO:0000256" key="2">
    <source>
        <dbReference type="ARBA" id="ARBA00022490"/>
    </source>
</evidence>
<reference evidence="11" key="1">
    <citation type="submission" date="2022-07" db="EMBL/GenBank/DDBJ databases">
        <title>Complete Genome Sequence of the Radioresistant Bacterium Deinococcus aetherius ST0316, Isolated from the Air Dust collected in Lower Stratosphere above Japan.</title>
        <authorList>
            <person name="Satoh K."/>
            <person name="Hagiwara K."/>
            <person name="Katsumata K."/>
            <person name="Kubo A."/>
            <person name="Yokobori S."/>
            <person name="Yamagishi A."/>
            <person name="Oono Y."/>
            <person name="Narumi I."/>
        </authorList>
    </citation>
    <scope>NUCLEOTIDE SEQUENCE</scope>
    <source>
        <strain evidence="11">ST0316</strain>
    </source>
</reference>
<keyword evidence="2 9" id="KW-0963">Cytoplasm</keyword>
<dbReference type="Gene3D" id="1.20.120.140">
    <property type="entry name" value="Signal recognition particle SRP54, nucleotide-binding domain"/>
    <property type="match status" value="1"/>
</dbReference>
<dbReference type="InterPro" id="IPR013822">
    <property type="entry name" value="Signal_recog_particl_SRP54_hlx"/>
</dbReference>
<name>A0ABM8ADY0_9DEIO</name>
<sequence length="321" mass="34543">MSWLERLRDGLSKTRKQISDTAGFIGQDLRDSFTNRLDSIEDLEYALIAADVGRAATEEIIADVRASDKPNLQEALMEALTLQLEPDAKRAQFRKFGFAPSARRTTVDPGGHVVMVIGVNGVGKTTTIAKLGQYYRSRGRGVMFAAGDTFRAAAGAQLGVWGERLGVPVVQGPEGGDPAAVAFDAASARVARGTDLLFVDTAGRLHTKHNLMEELKKVRRVIDKADPGEPAEVWLVLDAVTGQNGLQQAKKFHEATPLTGVIVTKLDGTAKGGILIPIVRELGVPIKFIGVGEGANDLQPFDSREFVQALFDVDIPKETQG</sequence>
<evidence type="ECO:0000313" key="12">
    <source>
        <dbReference type="Proteomes" id="UP001064971"/>
    </source>
</evidence>
<dbReference type="PANTHER" id="PTHR43134">
    <property type="entry name" value="SIGNAL RECOGNITION PARTICLE RECEPTOR SUBUNIT ALPHA"/>
    <property type="match status" value="1"/>
</dbReference>
<dbReference type="Gene3D" id="3.40.50.300">
    <property type="entry name" value="P-loop containing nucleotide triphosphate hydrolases"/>
    <property type="match status" value="1"/>
</dbReference>
<dbReference type="NCBIfam" id="TIGR00064">
    <property type="entry name" value="ftsY"/>
    <property type="match status" value="1"/>
</dbReference>
<feature type="domain" description="SRP54-type proteins GTP-binding" evidence="10">
    <location>
        <begin position="285"/>
        <end position="298"/>
    </location>
</feature>
<dbReference type="InterPro" id="IPR042101">
    <property type="entry name" value="SRP54_N_sf"/>
</dbReference>
<evidence type="ECO:0000313" key="11">
    <source>
        <dbReference type="EMBL" id="BDP42006.1"/>
    </source>
</evidence>
<dbReference type="InterPro" id="IPR000897">
    <property type="entry name" value="SRP54_GTPase_dom"/>
</dbReference>